<sequence length="39" mass="4609">MQQSERDDRKEDCRMPDGAYHDRATPSPYRAAPMDKRKV</sequence>
<dbReference type="AlphaFoldDB" id="A0A0N7JUQ8"/>
<evidence type="ECO:0000256" key="1">
    <source>
        <dbReference type="SAM" id="MobiDB-lite"/>
    </source>
</evidence>
<evidence type="ECO:0000313" key="2">
    <source>
        <dbReference type="EMBL" id="ALL67093.1"/>
    </source>
</evidence>
<reference evidence="2 3" key="1">
    <citation type="journal article" date="2014" name="Genome Announc.">
        <title>Draft Genome Sequence of the Haloacid-Degrading Burkholderia caribensis Strain MBA4.</title>
        <authorList>
            <person name="Pan Y."/>
            <person name="Kong K.F."/>
            <person name="Tsang J.S."/>
        </authorList>
    </citation>
    <scope>NUCLEOTIDE SEQUENCE [LARGE SCALE GENOMIC DNA]</scope>
    <source>
        <strain evidence="2 3">MBA4</strain>
    </source>
</reference>
<dbReference type="EMBL" id="CP012747">
    <property type="protein sequence ID" value="ALL67093.1"/>
    <property type="molecule type" value="Genomic_DNA"/>
</dbReference>
<dbReference type="Proteomes" id="UP000019146">
    <property type="component" value="Chromosome 2"/>
</dbReference>
<protein>
    <submittedName>
        <fullName evidence="2">Uncharacterized protein</fullName>
    </submittedName>
</protein>
<evidence type="ECO:0000313" key="3">
    <source>
        <dbReference type="Proteomes" id="UP000019146"/>
    </source>
</evidence>
<proteinExistence type="predicted"/>
<name>A0A0N7JUQ8_9BURK</name>
<organism evidence="2 3">
    <name type="scientific">Paraburkholderia caribensis MBA4</name>
    <dbReference type="NCBI Taxonomy" id="1323664"/>
    <lineage>
        <taxon>Bacteria</taxon>
        <taxon>Pseudomonadati</taxon>
        <taxon>Pseudomonadota</taxon>
        <taxon>Betaproteobacteria</taxon>
        <taxon>Burkholderiales</taxon>
        <taxon>Burkholderiaceae</taxon>
        <taxon>Paraburkholderia</taxon>
    </lineage>
</organism>
<feature type="region of interest" description="Disordered" evidence="1">
    <location>
        <begin position="1"/>
        <end position="39"/>
    </location>
</feature>
<accession>A0A0N7JUQ8</accession>
<gene>
    <name evidence="2" type="ORF">K788_0008231</name>
</gene>
<feature type="compositionally biased region" description="Basic and acidic residues" evidence="1">
    <location>
        <begin position="1"/>
        <end position="24"/>
    </location>
</feature>
<dbReference type="KEGG" id="bcai:K788_0008231"/>